<dbReference type="Pfam" id="PF00069">
    <property type="entry name" value="Pkinase"/>
    <property type="match status" value="1"/>
</dbReference>
<evidence type="ECO:0000256" key="4">
    <source>
        <dbReference type="ARBA" id="ARBA00022741"/>
    </source>
</evidence>
<sequence>MEKEKEGFPITSLREINTLLKGQHPNIVTVREIVVGSNMDKIFIVMDYVEHDLKSLMETMRNKKQVFLPGEVKCLMTQLLRAVHHLHDNWILHRDLKTSNLLLSHKGILKVGDFGLAREYGSPLRQYTPIVVTLWYRAPELLLCCKEYSTPIDMWSVGCIFAEFVTMNPLFPGKSEDLGTPSELLWPGYKDLPAVQKMTFAEHPPGGLRQRENPVAIEPAMFPTWPAKSEGHRRSTHSPKPPAGGAAYSHFARADDELGFRVQPRSLHVAPGFSLKF</sequence>
<organism evidence="9 10">
    <name type="scientific">Leptidea sinapis</name>
    <dbReference type="NCBI Taxonomy" id="189913"/>
    <lineage>
        <taxon>Eukaryota</taxon>
        <taxon>Metazoa</taxon>
        <taxon>Ecdysozoa</taxon>
        <taxon>Arthropoda</taxon>
        <taxon>Hexapoda</taxon>
        <taxon>Insecta</taxon>
        <taxon>Pterygota</taxon>
        <taxon>Neoptera</taxon>
        <taxon>Endopterygota</taxon>
        <taxon>Lepidoptera</taxon>
        <taxon>Glossata</taxon>
        <taxon>Ditrysia</taxon>
        <taxon>Papilionoidea</taxon>
        <taxon>Pieridae</taxon>
        <taxon>Dismorphiinae</taxon>
        <taxon>Leptidea</taxon>
    </lineage>
</organism>
<dbReference type="SMART" id="SM00220">
    <property type="entry name" value="S_TKc"/>
    <property type="match status" value="1"/>
</dbReference>
<dbReference type="GO" id="GO:0007346">
    <property type="term" value="P:regulation of mitotic cell cycle"/>
    <property type="evidence" value="ECO:0007669"/>
    <property type="project" value="TreeGrafter"/>
</dbReference>
<keyword evidence="2" id="KW-0723">Serine/threonine-protein kinase</keyword>
<dbReference type="EMBL" id="FZQP02006782">
    <property type="protein sequence ID" value="VVD03578.1"/>
    <property type="molecule type" value="Genomic_DNA"/>
</dbReference>
<feature type="domain" description="Protein kinase" evidence="8">
    <location>
        <begin position="1"/>
        <end position="277"/>
    </location>
</feature>
<dbReference type="Gene3D" id="3.30.200.20">
    <property type="entry name" value="Phosphorylase Kinase, domain 1"/>
    <property type="match status" value="1"/>
</dbReference>
<evidence type="ECO:0000256" key="3">
    <source>
        <dbReference type="ARBA" id="ARBA00022679"/>
    </source>
</evidence>
<dbReference type="PANTHER" id="PTHR24056:SF107">
    <property type="entry name" value="CYCLIN-DEPENDENT KINASE 11A-RELATED"/>
    <property type="match status" value="1"/>
</dbReference>
<dbReference type="GO" id="GO:0004674">
    <property type="term" value="F:protein serine/threonine kinase activity"/>
    <property type="evidence" value="ECO:0007669"/>
    <property type="project" value="UniProtKB-KW"/>
</dbReference>
<comment type="similarity">
    <text evidence="1">Belongs to the protein kinase superfamily. CMGC Ser/Thr protein kinase family. CDC2/CDKX subfamily.</text>
</comment>
<dbReference type="GO" id="GO:0005634">
    <property type="term" value="C:nucleus"/>
    <property type="evidence" value="ECO:0007669"/>
    <property type="project" value="TreeGrafter"/>
</dbReference>
<keyword evidence="3" id="KW-0808">Transferase</keyword>
<evidence type="ECO:0000259" key="8">
    <source>
        <dbReference type="PROSITE" id="PS50011"/>
    </source>
</evidence>
<evidence type="ECO:0000256" key="1">
    <source>
        <dbReference type="ARBA" id="ARBA00006485"/>
    </source>
</evidence>
<keyword evidence="10" id="KW-1185">Reference proteome</keyword>
<feature type="region of interest" description="Disordered" evidence="7">
    <location>
        <begin position="226"/>
        <end position="247"/>
    </location>
</feature>
<proteinExistence type="inferred from homology"/>
<reference evidence="9 10" key="1">
    <citation type="submission" date="2017-07" db="EMBL/GenBank/DDBJ databases">
        <authorList>
            <person name="Talla V."/>
            <person name="Backstrom N."/>
        </authorList>
    </citation>
    <scope>NUCLEOTIDE SEQUENCE [LARGE SCALE GENOMIC DNA]</scope>
</reference>
<protein>
    <recommendedName>
        <fullName evidence="8">Protein kinase domain-containing protein</fullName>
    </recommendedName>
</protein>
<dbReference type="Gene3D" id="1.10.510.10">
    <property type="entry name" value="Transferase(Phosphotransferase) domain 1"/>
    <property type="match status" value="1"/>
</dbReference>
<dbReference type="FunFam" id="1.10.510.10:FF:000624">
    <property type="entry name" value="Mitogen-activated protein kinase"/>
    <property type="match status" value="1"/>
</dbReference>
<keyword evidence="5" id="KW-0418">Kinase</keyword>
<evidence type="ECO:0000313" key="9">
    <source>
        <dbReference type="EMBL" id="VVD03578.1"/>
    </source>
</evidence>
<name>A0A5E4R0X1_9NEOP</name>
<keyword evidence="4" id="KW-0547">Nucleotide-binding</keyword>
<evidence type="ECO:0000256" key="2">
    <source>
        <dbReference type="ARBA" id="ARBA00022527"/>
    </source>
</evidence>
<dbReference type="InterPro" id="IPR000719">
    <property type="entry name" value="Prot_kinase_dom"/>
</dbReference>
<dbReference type="InterPro" id="IPR008271">
    <property type="entry name" value="Ser/Thr_kinase_AS"/>
</dbReference>
<dbReference type="PANTHER" id="PTHR24056">
    <property type="entry name" value="CELL DIVISION PROTEIN KINASE"/>
    <property type="match status" value="1"/>
</dbReference>
<dbReference type="PROSITE" id="PS50011">
    <property type="entry name" value="PROTEIN_KINASE_DOM"/>
    <property type="match status" value="1"/>
</dbReference>
<dbReference type="AlphaFoldDB" id="A0A5E4R0X1"/>
<evidence type="ECO:0000256" key="6">
    <source>
        <dbReference type="ARBA" id="ARBA00022840"/>
    </source>
</evidence>
<dbReference type="PROSITE" id="PS00108">
    <property type="entry name" value="PROTEIN_KINASE_ST"/>
    <property type="match status" value="1"/>
</dbReference>
<evidence type="ECO:0000313" key="10">
    <source>
        <dbReference type="Proteomes" id="UP000324832"/>
    </source>
</evidence>
<evidence type="ECO:0000256" key="7">
    <source>
        <dbReference type="SAM" id="MobiDB-lite"/>
    </source>
</evidence>
<dbReference type="SUPFAM" id="SSF56112">
    <property type="entry name" value="Protein kinase-like (PK-like)"/>
    <property type="match status" value="1"/>
</dbReference>
<evidence type="ECO:0000256" key="5">
    <source>
        <dbReference type="ARBA" id="ARBA00022777"/>
    </source>
</evidence>
<dbReference type="InterPro" id="IPR011009">
    <property type="entry name" value="Kinase-like_dom_sf"/>
</dbReference>
<keyword evidence="6" id="KW-0067">ATP-binding</keyword>
<gene>
    <name evidence="9" type="ORF">LSINAPIS_LOCUS13545</name>
</gene>
<dbReference type="GO" id="GO:0005524">
    <property type="term" value="F:ATP binding"/>
    <property type="evidence" value="ECO:0007669"/>
    <property type="project" value="UniProtKB-KW"/>
</dbReference>
<dbReference type="InterPro" id="IPR050108">
    <property type="entry name" value="CDK"/>
</dbReference>
<accession>A0A5E4R0X1</accession>
<dbReference type="Proteomes" id="UP000324832">
    <property type="component" value="Unassembled WGS sequence"/>
</dbReference>